<dbReference type="PIRSF" id="PIRSF035875">
    <property type="entry name" value="RNase_BN"/>
    <property type="match status" value="1"/>
</dbReference>
<evidence type="ECO:0000313" key="7">
    <source>
        <dbReference type="EMBL" id="SLN19254.1"/>
    </source>
</evidence>
<evidence type="ECO:0000256" key="2">
    <source>
        <dbReference type="ARBA" id="ARBA00022475"/>
    </source>
</evidence>
<evidence type="ECO:0000256" key="4">
    <source>
        <dbReference type="ARBA" id="ARBA00022989"/>
    </source>
</evidence>
<dbReference type="PANTHER" id="PTHR30213">
    <property type="entry name" value="INNER MEMBRANE PROTEIN YHJD"/>
    <property type="match status" value="1"/>
</dbReference>
<dbReference type="RefSeq" id="WP_085863106.1">
    <property type="nucleotide sequence ID" value="NZ_FWFT01000001.1"/>
</dbReference>
<dbReference type="PANTHER" id="PTHR30213:SF0">
    <property type="entry name" value="UPF0761 MEMBRANE PROTEIN YIHY"/>
    <property type="match status" value="1"/>
</dbReference>
<keyword evidence="2" id="KW-1003">Cell membrane</keyword>
<dbReference type="Pfam" id="PF03631">
    <property type="entry name" value="Virul_fac_BrkB"/>
    <property type="match status" value="1"/>
</dbReference>
<accession>A0A1Y5RJS9</accession>
<evidence type="ECO:0000256" key="3">
    <source>
        <dbReference type="ARBA" id="ARBA00022692"/>
    </source>
</evidence>
<dbReference type="AlphaFoldDB" id="A0A1Y5RJS9"/>
<sequence>MMREAYDVIRQVVDDLGEKNAGLISAGVAFYGLFAIFPGLAATIAVFGLMADPAIVNEQLQLVKGLMPPEVFTLFEGQLDSILNARPETLGVTTIISVGVALWSVRAGVAALIQGLNAIFETPNRGLARGVLVALLMSASLVGVAIVALIMVVIAPVVIALVPFNTDIELLLEASRWGLVVLVLLAGLGIIYRYGPNRRRHRLSWLTPGAFVVVVLWIGMSVLFSIYVSNFGNYNEVYGSLGAVVALLFWFYLSSFLIMVGAALNVTLDRRKPL</sequence>
<feature type="transmembrane region" description="Helical" evidence="6">
    <location>
        <begin position="240"/>
        <end position="268"/>
    </location>
</feature>
<comment type="subcellular location">
    <subcellularLocation>
        <location evidence="1">Cell membrane</location>
        <topology evidence="1">Multi-pass membrane protein</topology>
    </subcellularLocation>
</comment>
<evidence type="ECO:0000256" key="6">
    <source>
        <dbReference type="SAM" id="Phobius"/>
    </source>
</evidence>
<keyword evidence="4 6" id="KW-1133">Transmembrane helix</keyword>
<protein>
    <submittedName>
        <fullName evidence="7">Uncharacterized protein</fullName>
    </submittedName>
</protein>
<dbReference type="NCBIfam" id="TIGR00765">
    <property type="entry name" value="yihY_not_rbn"/>
    <property type="match status" value="1"/>
</dbReference>
<dbReference type="GO" id="GO:0005886">
    <property type="term" value="C:plasma membrane"/>
    <property type="evidence" value="ECO:0007669"/>
    <property type="project" value="UniProtKB-SubCell"/>
</dbReference>
<evidence type="ECO:0000313" key="8">
    <source>
        <dbReference type="Proteomes" id="UP000193623"/>
    </source>
</evidence>
<organism evidence="7 8">
    <name type="scientific">Pseudooctadecabacter jejudonensis</name>
    <dbReference type="NCBI Taxonomy" id="1391910"/>
    <lineage>
        <taxon>Bacteria</taxon>
        <taxon>Pseudomonadati</taxon>
        <taxon>Pseudomonadota</taxon>
        <taxon>Alphaproteobacteria</taxon>
        <taxon>Rhodobacterales</taxon>
        <taxon>Paracoccaceae</taxon>
        <taxon>Pseudooctadecabacter</taxon>
    </lineage>
</organism>
<dbReference type="InterPro" id="IPR017039">
    <property type="entry name" value="Virul_fac_BrkB"/>
</dbReference>
<name>A0A1Y5RJS9_9RHOB</name>
<evidence type="ECO:0000256" key="5">
    <source>
        <dbReference type="ARBA" id="ARBA00023136"/>
    </source>
</evidence>
<keyword evidence="3 6" id="KW-0812">Transmembrane</keyword>
<proteinExistence type="predicted"/>
<feature type="transmembrane region" description="Helical" evidence="6">
    <location>
        <begin position="95"/>
        <end position="120"/>
    </location>
</feature>
<keyword evidence="8" id="KW-1185">Reference proteome</keyword>
<dbReference type="EMBL" id="FWFT01000001">
    <property type="protein sequence ID" value="SLN19254.1"/>
    <property type="molecule type" value="Genomic_DNA"/>
</dbReference>
<evidence type="ECO:0000256" key="1">
    <source>
        <dbReference type="ARBA" id="ARBA00004651"/>
    </source>
</evidence>
<feature type="transmembrane region" description="Helical" evidence="6">
    <location>
        <begin position="174"/>
        <end position="194"/>
    </location>
</feature>
<feature type="transmembrane region" description="Helical" evidence="6">
    <location>
        <begin position="21"/>
        <end position="50"/>
    </location>
</feature>
<reference evidence="7 8" key="1">
    <citation type="submission" date="2017-03" db="EMBL/GenBank/DDBJ databases">
        <authorList>
            <person name="Afonso C.L."/>
            <person name="Miller P.J."/>
            <person name="Scott M.A."/>
            <person name="Spackman E."/>
            <person name="Goraichik I."/>
            <person name="Dimitrov K.M."/>
            <person name="Suarez D.L."/>
            <person name="Swayne D.E."/>
        </authorList>
    </citation>
    <scope>NUCLEOTIDE SEQUENCE [LARGE SCALE GENOMIC DNA]</scope>
    <source>
        <strain evidence="7 8">CECT 8397</strain>
    </source>
</reference>
<feature type="transmembrane region" description="Helical" evidence="6">
    <location>
        <begin position="206"/>
        <end position="228"/>
    </location>
</feature>
<keyword evidence="5 6" id="KW-0472">Membrane</keyword>
<gene>
    <name evidence="7" type="ORF">PSJ8397_00668</name>
</gene>
<dbReference type="Proteomes" id="UP000193623">
    <property type="component" value="Unassembled WGS sequence"/>
</dbReference>
<feature type="transmembrane region" description="Helical" evidence="6">
    <location>
        <begin position="132"/>
        <end position="162"/>
    </location>
</feature>